<dbReference type="EMBL" id="AP023326">
    <property type="protein sequence ID" value="BCI66260.1"/>
    <property type="molecule type" value="Genomic_DNA"/>
</dbReference>
<reference evidence="1 2" key="1">
    <citation type="submission" date="2020-07" db="EMBL/GenBank/DDBJ databases">
        <title>Complete Genome Sequence of an acetic acid bacterium, Acetobacter aceti JCM20276.</title>
        <authorList>
            <person name="Hirose Y."/>
            <person name="Mihara H."/>
        </authorList>
    </citation>
    <scope>NUCLEOTIDE SEQUENCE [LARGE SCALE GENOMIC DNA]</scope>
    <source>
        <strain evidence="1 2">JCM20276</strain>
    </source>
</reference>
<dbReference type="AlphaFoldDB" id="A0A6S6PH12"/>
<protein>
    <submittedName>
        <fullName evidence="1">Uncharacterized protein</fullName>
    </submittedName>
</protein>
<dbReference type="RefSeq" id="WP_099348423.1">
    <property type="nucleotide sequence ID" value="NZ_AP023326.1"/>
</dbReference>
<dbReference type="Proteomes" id="UP000515220">
    <property type="component" value="Chromosome"/>
</dbReference>
<sequence>MARSPLVFLHSFRSFAVCDHLSSRVGFMKWGVTGLAALMLPLALTGCTESDDNVFAPSCPEMHIPSEVADYYNYSAKGPSFDHLVTHASLSSLSGDCMSSGRKNLRTRVGVHMVVRKGPAAPGETITLPWFVAVVHNDKIVGKHIFEQKVTFPAGQDAVAVDTRLVTVDLPIKPTTIENGYRFEVGFQLNHTQVAYNREHGVTASFVSK</sequence>
<name>A0A6S6PH12_ACEAC</name>
<organism evidence="1 2">
    <name type="scientific">Acetobacter aceti</name>
    <dbReference type="NCBI Taxonomy" id="435"/>
    <lineage>
        <taxon>Bacteria</taxon>
        <taxon>Pseudomonadati</taxon>
        <taxon>Pseudomonadota</taxon>
        <taxon>Alphaproteobacteria</taxon>
        <taxon>Acetobacterales</taxon>
        <taxon>Acetobacteraceae</taxon>
        <taxon>Acetobacter</taxon>
        <taxon>Acetobacter subgen. Acetobacter</taxon>
    </lineage>
</organism>
<accession>A0A6S6PH12</accession>
<gene>
    <name evidence="1" type="ORF">AAJCM20276_08840</name>
</gene>
<evidence type="ECO:0000313" key="1">
    <source>
        <dbReference type="EMBL" id="BCI66260.1"/>
    </source>
</evidence>
<proteinExistence type="predicted"/>
<evidence type="ECO:0000313" key="2">
    <source>
        <dbReference type="Proteomes" id="UP000515220"/>
    </source>
</evidence>